<dbReference type="InterPro" id="IPR023635">
    <property type="entry name" value="Peptide_deformylase"/>
</dbReference>
<evidence type="ECO:0000313" key="3">
    <source>
        <dbReference type="Proteomes" id="UP000028700"/>
    </source>
</evidence>
<dbReference type="GO" id="GO:0042586">
    <property type="term" value="F:peptide deformylase activity"/>
    <property type="evidence" value="ECO:0007669"/>
    <property type="project" value="InterPro"/>
</dbReference>
<dbReference type="PANTHER" id="PTHR10458:SF22">
    <property type="entry name" value="PEPTIDE DEFORMYLASE"/>
    <property type="match status" value="1"/>
</dbReference>
<dbReference type="SUPFAM" id="SSF56420">
    <property type="entry name" value="Peptide deformylase"/>
    <property type="match status" value="1"/>
</dbReference>
<proteinExistence type="inferred from homology"/>
<dbReference type="Pfam" id="PF01327">
    <property type="entry name" value="Pep_deformylase"/>
    <property type="match status" value="1"/>
</dbReference>
<name>A0A081BJQ2_9LACO</name>
<protein>
    <submittedName>
        <fullName evidence="2">Peptide deformylase</fullName>
    </submittedName>
</protein>
<sequence length="136" mass="15199">MIKQINENIATLSKKAEPATAADDQVVTDLQDTLRENSYRGVGLAANMINVNKAIIVVQMGPMEFPMLNPIITKKSGPYEAEEGCLSLRGKRSTTRYQSITVQYDDRNFKKHTDTFTGYVAQIIQHEVDHTNGILI</sequence>
<keyword evidence="3" id="KW-1185">Reference proteome</keyword>
<accession>A0A081BJQ2</accession>
<dbReference type="CDD" id="cd00487">
    <property type="entry name" value="Pep_deformylase"/>
    <property type="match status" value="1"/>
</dbReference>
<organism evidence="2 3">
    <name type="scientific">Secundilactobacillus oryzae JCM 18671</name>
    <dbReference type="NCBI Taxonomy" id="1291743"/>
    <lineage>
        <taxon>Bacteria</taxon>
        <taxon>Bacillati</taxon>
        <taxon>Bacillota</taxon>
        <taxon>Bacilli</taxon>
        <taxon>Lactobacillales</taxon>
        <taxon>Lactobacillaceae</taxon>
        <taxon>Secundilactobacillus</taxon>
    </lineage>
</organism>
<dbReference type="NCBIfam" id="NF006670">
    <property type="entry name" value="PRK09218.1"/>
    <property type="match status" value="1"/>
</dbReference>
<dbReference type="STRING" id="1291743.LOSG293_230180"/>
<comment type="similarity">
    <text evidence="1">Belongs to the polypeptide deformylase family.</text>
</comment>
<reference evidence="2" key="1">
    <citation type="journal article" date="2014" name="Genome Announc.">
        <title>Draft Genome Sequence of Lactobacillus oryzae Strain SG293T.</title>
        <authorList>
            <person name="Tanizawa Y."/>
            <person name="Fujisawa T."/>
            <person name="Mochizuki T."/>
            <person name="Kaminuma E."/>
            <person name="Nakamura Y."/>
            <person name="Tohno M."/>
        </authorList>
    </citation>
    <scope>NUCLEOTIDE SEQUENCE [LARGE SCALE GENOMIC DNA]</scope>
    <source>
        <strain evidence="2">SG293</strain>
    </source>
</reference>
<dbReference type="OrthoDB" id="9784988at2"/>
<dbReference type="PANTHER" id="PTHR10458">
    <property type="entry name" value="PEPTIDE DEFORMYLASE"/>
    <property type="match status" value="1"/>
</dbReference>
<dbReference type="eggNOG" id="COG0242">
    <property type="taxonomic scope" value="Bacteria"/>
</dbReference>
<dbReference type="AlphaFoldDB" id="A0A081BJQ2"/>
<dbReference type="RefSeq" id="WP_034528541.1">
    <property type="nucleotide sequence ID" value="NZ_BBJM01000023.1"/>
</dbReference>
<evidence type="ECO:0000256" key="1">
    <source>
        <dbReference type="ARBA" id="ARBA00010759"/>
    </source>
</evidence>
<evidence type="ECO:0000313" key="2">
    <source>
        <dbReference type="EMBL" id="GAK48270.1"/>
    </source>
</evidence>
<dbReference type="PIRSF" id="PIRSF004749">
    <property type="entry name" value="Pep_def"/>
    <property type="match status" value="1"/>
</dbReference>
<dbReference type="Gene3D" id="3.90.45.10">
    <property type="entry name" value="Peptide deformylase"/>
    <property type="match status" value="1"/>
</dbReference>
<comment type="caution">
    <text evidence="2">The sequence shown here is derived from an EMBL/GenBank/DDBJ whole genome shotgun (WGS) entry which is preliminary data.</text>
</comment>
<dbReference type="EMBL" id="BBJM01000023">
    <property type="protein sequence ID" value="GAK48270.1"/>
    <property type="molecule type" value="Genomic_DNA"/>
</dbReference>
<dbReference type="Proteomes" id="UP000028700">
    <property type="component" value="Unassembled WGS sequence"/>
</dbReference>
<dbReference type="PRINTS" id="PR01576">
    <property type="entry name" value="PDEFORMYLASE"/>
</dbReference>
<dbReference type="InterPro" id="IPR036821">
    <property type="entry name" value="Peptide_deformylase_sf"/>
</dbReference>
<gene>
    <name evidence="2" type="primary">def</name>
    <name evidence="2" type="ORF">LOSG293_230180</name>
</gene>